<evidence type="ECO:0000256" key="14">
    <source>
        <dbReference type="ARBA" id="ARBA00047700"/>
    </source>
</evidence>
<dbReference type="SUPFAM" id="SSF51621">
    <property type="entry name" value="Phosphoenolpyruvate/pyruvate domain"/>
    <property type="match status" value="1"/>
</dbReference>
<dbReference type="InterPro" id="IPR002192">
    <property type="entry name" value="PPDK_AMP/ATP-bd"/>
</dbReference>
<evidence type="ECO:0000259" key="17">
    <source>
        <dbReference type="Pfam" id="PF01326"/>
    </source>
</evidence>
<dbReference type="InterPro" id="IPR006319">
    <property type="entry name" value="PEP_synth"/>
</dbReference>
<organism evidence="19 20">
    <name type="scientific">Amnibacterium endophyticum</name>
    <dbReference type="NCBI Taxonomy" id="2109337"/>
    <lineage>
        <taxon>Bacteria</taxon>
        <taxon>Bacillati</taxon>
        <taxon>Actinomycetota</taxon>
        <taxon>Actinomycetes</taxon>
        <taxon>Micrococcales</taxon>
        <taxon>Microbacteriaceae</taxon>
        <taxon>Amnibacterium</taxon>
    </lineage>
</organism>
<evidence type="ECO:0000256" key="9">
    <source>
        <dbReference type="ARBA" id="ARBA00022741"/>
    </source>
</evidence>
<evidence type="ECO:0000313" key="20">
    <source>
        <dbReference type="Proteomes" id="UP001597347"/>
    </source>
</evidence>
<evidence type="ECO:0000256" key="4">
    <source>
        <dbReference type="ARBA" id="ARBA00007837"/>
    </source>
</evidence>
<evidence type="ECO:0000256" key="11">
    <source>
        <dbReference type="ARBA" id="ARBA00022840"/>
    </source>
</evidence>
<feature type="domain" description="PEP-utilising enzyme C-terminal" evidence="18">
    <location>
        <begin position="496"/>
        <end position="802"/>
    </location>
</feature>
<comment type="catalytic activity">
    <reaction evidence="14 15">
        <text>pyruvate + ATP + H2O = phosphoenolpyruvate + AMP + phosphate + 2 H(+)</text>
        <dbReference type="Rhea" id="RHEA:11364"/>
        <dbReference type="ChEBI" id="CHEBI:15361"/>
        <dbReference type="ChEBI" id="CHEBI:15377"/>
        <dbReference type="ChEBI" id="CHEBI:15378"/>
        <dbReference type="ChEBI" id="CHEBI:30616"/>
        <dbReference type="ChEBI" id="CHEBI:43474"/>
        <dbReference type="ChEBI" id="CHEBI:58702"/>
        <dbReference type="ChEBI" id="CHEBI:456215"/>
        <dbReference type="EC" id="2.7.9.2"/>
    </reaction>
</comment>
<dbReference type="InterPro" id="IPR023151">
    <property type="entry name" value="PEP_util_CS"/>
</dbReference>
<keyword evidence="20" id="KW-1185">Reference proteome</keyword>
<dbReference type="Gene3D" id="3.50.30.10">
    <property type="entry name" value="Phosphohistidine domain"/>
    <property type="match status" value="1"/>
</dbReference>
<dbReference type="Pfam" id="PF02896">
    <property type="entry name" value="PEP-utilizers_C"/>
    <property type="match status" value="1"/>
</dbReference>
<dbReference type="PROSITE" id="PS00370">
    <property type="entry name" value="PEP_ENZYMES_PHOS_SITE"/>
    <property type="match status" value="1"/>
</dbReference>
<keyword evidence="8 15" id="KW-0479">Metal-binding</keyword>
<evidence type="ECO:0000259" key="18">
    <source>
        <dbReference type="Pfam" id="PF02896"/>
    </source>
</evidence>
<dbReference type="Gene3D" id="3.30.1490.20">
    <property type="entry name" value="ATP-grasp fold, A domain"/>
    <property type="match status" value="1"/>
</dbReference>
<dbReference type="InterPro" id="IPR000121">
    <property type="entry name" value="PEP_util_C"/>
</dbReference>
<protein>
    <recommendedName>
        <fullName evidence="6 15">Phosphoenolpyruvate synthase</fullName>
        <shortName evidence="15">PEP synthase</shortName>
        <ecNumber evidence="5 15">2.7.9.2</ecNumber>
    </recommendedName>
    <alternativeName>
        <fullName evidence="13 15">Pyruvate, water dikinase</fullName>
    </alternativeName>
</protein>
<dbReference type="PANTHER" id="PTHR43030">
    <property type="entry name" value="PHOSPHOENOLPYRUVATE SYNTHASE"/>
    <property type="match status" value="1"/>
</dbReference>
<evidence type="ECO:0000256" key="15">
    <source>
        <dbReference type="PIRNR" id="PIRNR000854"/>
    </source>
</evidence>
<dbReference type="Pfam" id="PF01326">
    <property type="entry name" value="PPDK_N"/>
    <property type="match status" value="1"/>
</dbReference>
<evidence type="ECO:0000256" key="6">
    <source>
        <dbReference type="ARBA" id="ARBA00021623"/>
    </source>
</evidence>
<dbReference type="NCBIfam" id="NF005057">
    <property type="entry name" value="PRK06464.1"/>
    <property type="match status" value="1"/>
</dbReference>
<dbReference type="InterPro" id="IPR018274">
    <property type="entry name" value="PEP_util_AS"/>
</dbReference>
<dbReference type="InterPro" id="IPR040442">
    <property type="entry name" value="Pyrv_kinase-like_dom_sf"/>
</dbReference>
<dbReference type="InterPro" id="IPR008279">
    <property type="entry name" value="PEP-util_enz_mobile_dom"/>
</dbReference>
<dbReference type="SUPFAM" id="SSF56059">
    <property type="entry name" value="Glutathione synthetase ATP-binding domain-like"/>
    <property type="match status" value="1"/>
</dbReference>
<comment type="similarity">
    <text evidence="4 15">Belongs to the PEP-utilizing enzyme family.</text>
</comment>
<evidence type="ECO:0000256" key="2">
    <source>
        <dbReference type="ARBA" id="ARBA00002988"/>
    </source>
</evidence>
<dbReference type="Gene3D" id="3.20.20.60">
    <property type="entry name" value="Phosphoenolpyruvate-binding domains"/>
    <property type="match status" value="1"/>
</dbReference>
<evidence type="ECO:0000259" key="16">
    <source>
        <dbReference type="Pfam" id="PF00391"/>
    </source>
</evidence>
<comment type="pathway">
    <text evidence="3 15">Carbohydrate biosynthesis; gluconeogenesis.</text>
</comment>
<reference evidence="20" key="1">
    <citation type="journal article" date="2019" name="Int. J. Syst. Evol. Microbiol.">
        <title>The Global Catalogue of Microorganisms (GCM) 10K type strain sequencing project: providing services to taxonomists for standard genome sequencing and annotation.</title>
        <authorList>
            <consortium name="The Broad Institute Genomics Platform"/>
            <consortium name="The Broad Institute Genome Sequencing Center for Infectious Disease"/>
            <person name="Wu L."/>
            <person name="Ma J."/>
        </authorList>
    </citation>
    <scope>NUCLEOTIDE SEQUENCE [LARGE SCALE GENOMIC DNA]</scope>
    <source>
        <strain evidence="20">CGMCC 1.12471</strain>
    </source>
</reference>
<comment type="function">
    <text evidence="2 15">Catalyzes the phosphorylation of pyruvate to phosphoenolpyruvate.</text>
</comment>
<feature type="domain" description="Pyruvate phosphate dikinase AMP/ATP-binding" evidence="17">
    <location>
        <begin position="31"/>
        <end position="355"/>
    </location>
</feature>
<dbReference type="GO" id="GO:0008986">
    <property type="term" value="F:pyruvate, water dikinase activity"/>
    <property type="evidence" value="ECO:0007669"/>
    <property type="project" value="UniProtKB-EC"/>
</dbReference>
<sequence>MSITETAPTAHRTPSGDDVRWFADLGLPDLEQVGGKNSSLGEMIGALSELGVRVPNGFATTADAYRRFVRGELSEKIDGLLRDLDVDDVEELARVGKRIREAVLEQRFPEELESAIRSAYEELSGGSDEVSFAVRSSATAEDLPDASFAGQQETFLNVRGIDAILTAIHEVFASLYNDRAIAYRVHHSFAHDVVALSAGVQRMVRSDVGASGVMFTMDTESGFTDAVFVTASYGLGEAVVQGAVNPDEFYVYKPALEAGRPAILKRQVGGKAIKMVYTEDRTVGRTTEFVDVDEADRGLLSITDDEVLELAKQAMTIEDHYGRPMDIEWGKDGVDGLIYILQARPETVQSRKDGTTSSRYRLEGKASGRSVLVDGRAIGQKIGAGPVKVLSSIDQMASFEKGQVLVADMTDPDWEPIMKRASAIVTNRGGRTCHAAIIARELGIPAVVGTGSATTDLADGREVTVSCAEGDTGFVYDGDIPFSVEETSLGSMPDIPVQIMMNVGTPDQAFAFSRLPNRGVGLARLEFIINRQIGIHPKALLDLERDPESVPEPVRSEIQERIKAYSSPRQYFVQRVVEGVSTIVAAFAPQPVIVRLSDFKSNEYANLVAGELYEPHEENPMIGYRGASRYLSEDFAECFAMECEAMKIVRDEMGLTNLKLMIPFVRTLDEAAGVIDLLGTNGLQRGENGLQVMMMCELPSNAVMADRFLDHFDGFSIGSNDMTQLTLGLDRDSALVAAGFDERDPAVKHMLGLAIEAAKARGKYVGICGQGPSDHPDLAQWLLEAGIDTMSLNPDTVVDTWLALAGQKA</sequence>
<dbReference type="PROSITE" id="PS00742">
    <property type="entry name" value="PEP_ENZYMES_2"/>
    <property type="match status" value="1"/>
</dbReference>
<keyword evidence="10 15" id="KW-0418">Kinase</keyword>
<comment type="cofactor">
    <cofactor evidence="1 15">
        <name>Mg(2+)</name>
        <dbReference type="ChEBI" id="CHEBI:18420"/>
    </cofactor>
</comment>
<keyword evidence="9 15" id="KW-0547">Nucleotide-binding</keyword>
<evidence type="ECO:0000256" key="7">
    <source>
        <dbReference type="ARBA" id="ARBA00022679"/>
    </source>
</evidence>
<dbReference type="RefSeq" id="WP_377931719.1">
    <property type="nucleotide sequence ID" value="NZ_JBHUEA010000003.1"/>
</dbReference>
<dbReference type="EMBL" id="JBHUEA010000003">
    <property type="protein sequence ID" value="MFD1720415.1"/>
    <property type="molecule type" value="Genomic_DNA"/>
</dbReference>
<feature type="domain" description="PEP-utilising enzyme mobile" evidence="16">
    <location>
        <begin position="399"/>
        <end position="470"/>
    </location>
</feature>
<evidence type="ECO:0000256" key="5">
    <source>
        <dbReference type="ARBA" id="ARBA00011996"/>
    </source>
</evidence>
<dbReference type="InterPro" id="IPR013815">
    <property type="entry name" value="ATP_grasp_subdomain_1"/>
</dbReference>
<evidence type="ECO:0000256" key="8">
    <source>
        <dbReference type="ARBA" id="ARBA00022723"/>
    </source>
</evidence>
<dbReference type="InterPro" id="IPR036637">
    <property type="entry name" value="Phosphohistidine_dom_sf"/>
</dbReference>
<dbReference type="PANTHER" id="PTHR43030:SF1">
    <property type="entry name" value="PHOSPHOENOLPYRUVATE SYNTHASE"/>
    <property type="match status" value="1"/>
</dbReference>
<evidence type="ECO:0000256" key="13">
    <source>
        <dbReference type="ARBA" id="ARBA00033470"/>
    </source>
</evidence>
<keyword evidence="7 15" id="KW-0808">Transferase</keyword>
<keyword evidence="12 15" id="KW-0460">Magnesium</keyword>
<keyword evidence="11 15" id="KW-0067">ATP-binding</keyword>
<accession>A0ABW4LCH1</accession>
<dbReference type="EC" id="2.7.9.2" evidence="5 15"/>
<dbReference type="Proteomes" id="UP001597347">
    <property type="component" value="Unassembled WGS sequence"/>
</dbReference>
<dbReference type="NCBIfam" id="TIGR01418">
    <property type="entry name" value="PEP_synth"/>
    <property type="match status" value="1"/>
</dbReference>
<name>A0ABW4LCH1_9MICO</name>
<evidence type="ECO:0000256" key="10">
    <source>
        <dbReference type="ARBA" id="ARBA00022777"/>
    </source>
</evidence>
<evidence type="ECO:0000256" key="12">
    <source>
        <dbReference type="ARBA" id="ARBA00022842"/>
    </source>
</evidence>
<evidence type="ECO:0000256" key="3">
    <source>
        <dbReference type="ARBA" id="ARBA00004742"/>
    </source>
</evidence>
<dbReference type="Pfam" id="PF00391">
    <property type="entry name" value="PEP-utilizers"/>
    <property type="match status" value="1"/>
</dbReference>
<proteinExistence type="inferred from homology"/>
<dbReference type="Gene3D" id="3.30.470.20">
    <property type="entry name" value="ATP-grasp fold, B domain"/>
    <property type="match status" value="1"/>
</dbReference>
<evidence type="ECO:0000256" key="1">
    <source>
        <dbReference type="ARBA" id="ARBA00001946"/>
    </source>
</evidence>
<dbReference type="InterPro" id="IPR015813">
    <property type="entry name" value="Pyrv/PenolPyrv_kinase-like_dom"/>
</dbReference>
<dbReference type="SUPFAM" id="SSF52009">
    <property type="entry name" value="Phosphohistidine domain"/>
    <property type="match status" value="1"/>
</dbReference>
<gene>
    <name evidence="19" type="primary">ppsA</name>
    <name evidence="19" type="ORF">ACFSBI_02535</name>
</gene>
<dbReference type="PIRSF" id="PIRSF000854">
    <property type="entry name" value="PEP_synthase"/>
    <property type="match status" value="1"/>
</dbReference>
<evidence type="ECO:0000313" key="19">
    <source>
        <dbReference type="EMBL" id="MFD1720415.1"/>
    </source>
</evidence>
<comment type="caution">
    <text evidence="19">The sequence shown here is derived from an EMBL/GenBank/DDBJ whole genome shotgun (WGS) entry which is preliminary data.</text>
</comment>